<feature type="transmembrane region" description="Helical" evidence="1">
    <location>
        <begin position="27"/>
        <end position="50"/>
    </location>
</feature>
<name>G4TV42_SERID</name>
<keyword evidence="1" id="KW-0812">Transmembrane</keyword>
<dbReference type="InParanoid" id="G4TV42"/>
<dbReference type="AlphaFoldDB" id="G4TV42"/>
<keyword evidence="1" id="KW-0472">Membrane</keyword>
<dbReference type="OrthoDB" id="2638860at2759"/>
<sequence>MRALTVVAVFTLRLYALYSNIPRIRNYLTYFIITVQLILTCLGTVTAVITSQNVIWVEPMNICINNNPPMRIYSLAYGSLLAIEIPIFLANLYHAIRFRRQCPSLKGTAPGIIIRTLHKDGFTYFAVIFTARLVICALIWSSVSFTALLLTYLELAVMSTLTSRWILSFRQVLVGFWDDVPASEPRADLTSDLPMTTLDFTNETLEILRETEEEETHSERTDNRGT</sequence>
<keyword evidence="3" id="KW-1185">Reference proteome</keyword>
<reference evidence="2 3" key="1">
    <citation type="journal article" date="2011" name="PLoS Pathog.">
        <title>Endophytic Life Strategies Decoded by Genome and Transcriptome Analyses of the Mutualistic Root Symbiont Piriformospora indica.</title>
        <authorList>
            <person name="Zuccaro A."/>
            <person name="Lahrmann U."/>
            <person name="Guldener U."/>
            <person name="Langen G."/>
            <person name="Pfiffi S."/>
            <person name="Biedenkopf D."/>
            <person name="Wong P."/>
            <person name="Samans B."/>
            <person name="Grimm C."/>
            <person name="Basiewicz M."/>
            <person name="Murat C."/>
            <person name="Martin F."/>
            <person name="Kogel K.H."/>
        </authorList>
    </citation>
    <scope>NUCLEOTIDE SEQUENCE [LARGE SCALE GENOMIC DNA]</scope>
    <source>
        <strain evidence="2 3">DSM 11827</strain>
    </source>
</reference>
<organism evidence="2 3">
    <name type="scientific">Serendipita indica (strain DSM 11827)</name>
    <name type="common">Root endophyte fungus</name>
    <name type="synonym">Piriformospora indica</name>
    <dbReference type="NCBI Taxonomy" id="1109443"/>
    <lineage>
        <taxon>Eukaryota</taxon>
        <taxon>Fungi</taxon>
        <taxon>Dikarya</taxon>
        <taxon>Basidiomycota</taxon>
        <taxon>Agaricomycotina</taxon>
        <taxon>Agaricomycetes</taxon>
        <taxon>Sebacinales</taxon>
        <taxon>Serendipitaceae</taxon>
        <taxon>Serendipita</taxon>
    </lineage>
</organism>
<feature type="transmembrane region" description="Helical" evidence="1">
    <location>
        <begin position="122"/>
        <end position="143"/>
    </location>
</feature>
<protein>
    <submittedName>
        <fullName evidence="2">Uncharacterized protein</fullName>
    </submittedName>
</protein>
<dbReference type="Proteomes" id="UP000007148">
    <property type="component" value="Unassembled WGS sequence"/>
</dbReference>
<proteinExistence type="predicted"/>
<evidence type="ECO:0000313" key="3">
    <source>
        <dbReference type="Proteomes" id="UP000007148"/>
    </source>
</evidence>
<dbReference type="HOGENOM" id="CLU_1225188_0_0_1"/>
<gene>
    <name evidence="2" type="ORF">PIIN_09169</name>
</gene>
<evidence type="ECO:0000256" key="1">
    <source>
        <dbReference type="SAM" id="Phobius"/>
    </source>
</evidence>
<comment type="caution">
    <text evidence="2">The sequence shown here is derived from an EMBL/GenBank/DDBJ whole genome shotgun (WGS) entry which is preliminary data.</text>
</comment>
<evidence type="ECO:0000313" key="2">
    <source>
        <dbReference type="EMBL" id="CCA75185.1"/>
    </source>
</evidence>
<feature type="transmembrane region" description="Helical" evidence="1">
    <location>
        <begin position="75"/>
        <end position="96"/>
    </location>
</feature>
<keyword evidence="1" id="KW-1133">Transmembrane helix</keyword>
<accession>G4TV42</accession>
<dbReference type="EMBL" id="CAFZ01000410">
    <property type="protein sequence ID" value="CCA75185.1"/>
    <property type="molecule type" value="Genomic_DNA"/>
</dbReference>